<comment type="subcellular location">
    <subcellularLocation>
        <location evidence="1">Vacuole membrane</location>
        <topology evidence="1">Multi-pass membrane protein</topology>
    </subcellularLocation>
</comment>
<dbReference type="AlphaFoldDB" id="A0A4P6XTX9"/>
<accession>A0A4P6XTX9</accession>
<evidence type="ECO:0000256" key="3">
    <source>
        <dbReference type="ARBA" id="ARBA00022692"/>
    </source>
</evidence>
<organism evidence="9 10">
    <name type="scientific">Metschnikowia aff. pulcherrima</name>
    <dbReference type="NCBI Taxonomy" id="2163413"/>
    <lineage>
        <taxon>Eukaryota</taxon>
        <taxon>Fungi</taxon>
        <taxon>Dikarya</taxon>
        <taxon>Ascomycota</taxon>
        <taxon>Saccharomycotina</taxon>
        <taxon>Pichiomycetes</taxon>
        <taxon>Metschnikowiaceae</taxon>
        <taxon>Metschnikowia</taxon>
    </lineage>
</organism>
<name>A0A4P6XTX9_9ASCO</name>
<proteinExistence type="predicted"/>
<feature type="transmembrane region" description="Helical" evidence="7">
    <location>
        <begin position="747"/>
        <end position="770"/>
    </location>
</feature>
<keyword evidence="2" id="KW-0926">Vacuole</keyword>
<keyword evidence="3 7" id="KW-0812">Transmembrane</keyword>
<evidence type="ECO:0000256" key="7">
    <source>
        <dbReference type="SAM" id="Phobius"/>
    </source>
</evidence>
<dbReference type="GO" id="GO:0033254">
    <property type="term" value="C:vacuolar transporter chaperone complex"/>
    <property type="evidence" value="ECO:0007669"/>
    <property type="project" value="UniProtKB-ARBA"/>
</dbReference>
<sequence>MKFGKNLAHLSIPEWKDYNLDYNDLKKHIRQATQTPTPDLKGLRRLFLDNFDALDLFILTKLGELARKLKSDSREFARLKASNEPVMEKLERLDSLHYRCINEVSIELRKLNKFTLVQKLAVKKIFKKFTKHYPDLAAGKQFIASLNKALHTNRASFMNFDSSELTASLLYLLLDLDHELRLLQESLQRKPQLSTPKLKKNHSALSIGTMRNSVFLGQPSPEDINLDVNFELNIDPLARFDLITLLKKNFALHSLIPRDVASRNDVNLSMDVYLNIPKVADTCRISVVFLTTGADDESPSWIILYEDLPVSTVIAFTGGLRKYSYCCLPNTVVNSIIAYLGCKDDAQRQRFGENVSAYLQDDSLLYMTKLAVSYMLQGDALPSLRLVMHRTRYLLSKGGQRVAPAPNLAKSEGLSESPESMEIQSVAPSLDDNKQYEDNYYMTLNEHIYTSCQVPDGISFEVDGMDPFTFNTFSIYSNDSNLHNFEASLTTEIRDNLLQNKYRAITLKKLPVKIQNFLKMTSVQLFKDFKIFDYMRSCYFNVIPREINNHYSRLLNVNLFKSYENFDAVNSQHDVDGSIIQDKSRIILNRQMSYKSLREDVYNENVAKTESLPLLPENRQEVFYTSNNPYHDIAHEIHLQKLADLDHYDEEANEDSYIAYLGLNNELEDNVLNSVVLSFIRFKYRVKKLLNISSISHESYRHHQKNLDGRHNQEHYYDSINEDTNYFDKSNDYQERLVRDYDYVLSLLYFSLCFSSIFISGINIGILFSLVEMVNEGTQFNIMDNFLVIVLLTFGFLSSLAFTMTSINLNFQRFEPSPTSHLGIIWTGFILVILTITWSVICIIP</sequence>
<gene>
    <name evidence="9" type="ORF">METSCH_D04140</name>
</gene>
<dbReference type="EMBL" id="CP034459">
    <property type="protein sequence ID" value="QBM89344.1"/>
    <property type="molecule type" value="Genomic_DNA"/>
</dbReference>
<dbReference type="InterPro" id="IPR051572">
    <property type="entry name" value="VTC_Complex_Subunit"/>
</dbReference>
<dbReference type="GO" id="GO:0005774">
    <property type="term" value="C:vacuolar membrane"/>
    <property type="evidence" value="ECO:0007669"/>
    <property type="project" value="UniProtKB-SubCell"/>
</dbReference>
<dbReference type="STRING" id="2163413.A0A4P6XTX9"/>
<keyword evidence="4 7" id="KW-1133">Transmembrane helix</keyword>
<evidence type="ECO:0000256" key="5">
    <source>
        <dbReference type="ARBA" id="ARBA00023136"/>
    </source>
</evidence>
<dbReference type="PANTHER" id="PTHR46140:SF1">
    <property type="entry name" value="VACUOLAR TRANSPORTER CHAPERONE COMPLEX SUBUNIT 4-RELATED"/>
    <property type="match status" value="1"/>
</dbReference>
<feature type="domain" description="SPX" evidence="8">
    <location>
        <begin position="1"/>
        <end position="143"/>
    </location>
</feature>
<evidence type="ECO:0000259" key="8">
    <source>
        <dbReference type="PROSITE" id="PS51382"/>
    </source>
</evidence>
<evidence type="ECO:0000256" key="2">
    <source>
        <dbReference type="ARBA" id="ARBA00022554"/>
    </source>
</evidence>
<dbReference type="PROSITE" id="PS51382">
    <property type="entry name" value="SPX"/>
    <property type="match status" value="1"/>
</dbReference>
<reference evidence="10" key="1">
    <citation type="submission" date="2019-03" db="EMBL/GenBank/DDBJ databases">
        <title>Snf2 controls pulcherriminic acid biosynthesis and connects pigmentation and antifungal activity of the yeast Metschnikowia pulcherrima.</title>
        <authorList>
            <person name="Gore-Lloyd D."/>
            <person name="Sumann I."/>
            <person name="Brachmann A.O."/>
            <person name="Schneeberger K."/>
            <person name="Ortiz-Merino R.A."/>
            <person name="Moreno-Beltran M."/>
            <person name="Schlaefli M."/>
            <person name="Kirner P."/>
            <person name="Santos Kron A."/>
            <person name="Wolfe K.H."/>
            <person name="Piel J."/>
            <person name="Ahrens C.H."/>
            <person name="Henk D."/>
            <person name="Freimoser F.M."/>
        </authorList>
    </citation>
    <scope>NUCLEOTIDE SEQUENCE [LARGE SCALE GENOMIC DNA]</scope>
    <source>
        <strain evidence="10">APC 1.2</strain>
    </source>
</reference>
<dbReference type="Proteomes" id="UP000292447">
    <property type="component" value="Chromosome IV"/>
</dbReference>
<evidence type="ECO:0000256" key="1">
    <source>
        <dbReference type="ARBA" id="ARBA00004128"/>
    </source>
</evidence>
<dbReference type="CDD" id="cd14474">
    <property type="entry name" value="SPX_YDR089W"/>
    <property type="match status" value="1"/>
</dbReference>
<feature type="region of interest" description="Disordered" evidence="6">
    <location>
        <begin position="405"/>
        <end position="426"/>
    </location>
</feature>
<keyword evidence="5 7" id="KW-0472">Membrane</keyword>
<dbReference type="GO" id="GO:0006799">
    <property type="term" value="P:polyphosphate biosynthetic process"/>
    <property type="evidence" value="ECO:0007669"/>
    <property type="project" value="UniProtKB-ARBA"/>
</dbReference>
<evidence type="ECO:0000313" key="9">
    <source>
        <dbReference type="EMBL" id="QBM89344.1"/>
    </source>
</evidence>
<dbReference type="PANTHER" id="PTHR46140">
    <property type="entry name" value="VACUOLAR TRANSPORTER CHAPERONE 1-RELATED"/>
    <property type="match status" value="1"/>
</dbReference>
<dbReference type="InterPro" id="IPR004331">
    <property type="entry name" value="SPX_dom"/>
</dbReference>
<evidence type="ECO:0000313" key="10">
    <source>
        <dbReference type="Proteomes" id="UP000292447"/>
    </source>
</evidence>
<feature type="transmembrane region" description="Helical" evidence="7">
    <location>
        <begin position="824"/>
        <end position="844"/>
    </location>
</feature>
<evidence type="ECO:0000256" key="4">
    <source>
        <dbReference type="ARBA" id="ARBA00022989"/>
    </source>
</evidence>
<evidence type="ECO:0000256" key="6">
    <source>
        <dbReference type="SAM" id="MobiDB-lite"/>
    </source>
</evidence>
<dbReference type="Pfam" id="PF03105">
    <property type="entry name" value="SPX"/>
    <property type="match status" value="1"/>
</dbReference>
<feature type="transmembrane region" description="Helical" evidence="7">
    <location>
        <begin position="782"/>
        <end position="804"/>
    </location>
</feature>
<protein>
    <recommendedName>
        <fullName evidence="8">SPX domain-containing protein</fullName>
    </recommendedName>
</protein>
<keyword evidence="10" id="KW-1185">Reference proteome</keyword>